<keyword evidence="4" id="KW-0804">Transcription</keyword>
<feature type="domain" description="RNA polymerase sigma-70" evidence="5">
    <location>
        <begin position="215"/>
        <end position="241"/>
    </location>
</feature>
<dbReference type="GO" id="GO:0006352">
    <property type="term" value="P:DNA-templated transcription initiation"/>
    <property type="evidence" value="ECO:0007669"/>
    <property type="project" value="InterPro"/>
</dbReference>
<keyword evidence="7" id="KW-1185">Reference proteome</keyword>
<evidence type="ECO:0000259" key="5">
    <source>
        <dbReference type="PROSITE" id="PS00716"/>
    </source>
</evidence>
<evidence type="ECO:0000256" key="3">
    <source>
        <dbReference type="ARBA" id="ARBA00023125"/>
    </source>
</evidence>
<dbReference type="Pfam" id="PF04542">
    <property type="entry name" value="Sigma70_r2"/>
    <property type="match status" value="1"/>
</dbReference>
<dbReference type="Proteomes" id="UP001172911">
    <property type="component" value="Unassembled WGS sequence"/>
</dbReference>
<organism evidence="6 7">
    <name type="scientific">Desulforamulus aquiferis</name>
    <dbReference type="NCBI Taxonomy" id="1397668"/>
    <lineage>
        <taxon>Bacteria</taxon>
        <taxon>Bacillati</taxon>
        <taxon>Bacillota</taxon>
        <taxon>Clostridia</taxon>
        <taxon>Eubacteriales</taxon>
        <taxon>Peptococcaceae</taxon>
        <taxon>Desulforamulus</taxon>
    </lineage>
</organism>
<reference evidence="6" key="2">
    <citation type="submission" date="2023-03" db="EMBL/GenBank/DDBJ databases">
        <authorList>
            <person name="Zhang Z."/>
        </authorList>
    </citation>
    <scope>NUCLEOTIDE SEQUENCE</scope>
    <source>
        <strain evidence="6">DSA</strain>
    </source>
</reference>
<dbReference type="InterPro" id="IPR007630">
    <property type="entry name" value="RNA_pol_sigma70_r4"/>
</dbReference>
<dbReference type="PANTHER" id="PTHR30385">
    <property type="entry name" value="SIGMA FACTOR F FLAGELLAR"/>
    <property type="match status" value="1"/>
</dbReference>
<dbReference type="InterPro" id="IPR007624">
    <property type="entry name" value="RNA_pol_sigma70_r3"/>
</dbReference>
<dbReference type="CDD" id="cd06171">
    <property type="entry name" value="Sigma70_r4"/>
    <property type="match status" value="1"/>
</dbReference>
<evidence type="ECO:0000256" key="2">
    <source>
        <dbReference type="ARBA" id="ARBA00023082"/>
    </source>
</evidence>
<name>A0AAW7ZHW2_9FIRM</name>
<dbReference type="GO" id="GO:0016987">
    <property type="term" value="F:sigma factor activity"/>
    <property type="evidence" value="ECO:0007669"/>
    <property type="project" value="UniProtKB-KW"/>
</dbReference>
<accession>A0AAW7ZHW2</accession>
<evidence type="ECO:0000313" key="6">
    <source>
        <dbReference type="EMBL" id="MDO7788385.1"/>
    </source>
</evidence>
<dbReference type="PANTHER" id="PTHR30385:SF7">
    <property type="entry name" value="RNA POLYMERASE SIGMA FACTOR FLIA"/>
    <property type="match status" value="1"/>
</dbReference>
<dbReference type="InterPro" id="IPR013324">
    <property type="entry name" value="RNA_pol_sigma_r3/r4-like"/>
</dbReference>
<dbReference type="AlphaFoldDB" id="A0AAW7ZHW2"/>
<dbReference type="PROSITE" id="PS00716">
    <property type="entry name" value="SIGMA70_2"/>
    <property type="match status" value="1"/>
</dbReference>
<proteinExistence type="predicted"/>
<dbReference type="NCBIfam" id="TIGR02479">
    <property type="entry name" value="FliA_WhiG"/>
    <property type="match status" value="1"/>
</dbReference>
<keyword evidence="2" id="KW-0731">Sigma factor</keyword>
<comment type="caution">
    <text evidence="6">The sequence shown here is derived from an EMBL/GenBank/DDBJ whole genome shotgun (WGS) entry which is preliminary data.</text>
</comment>
<evidence type="ECO:0000256" key="1">
    <source>
        <dbReference type="ARBA" id="ARBA00023015"/>
    </source>
</evidence>
<dbReference type="GO" id="GO:0003677">
    <property type="term" value="F:DNA binding"/>
    <property type="evidence" value="ECO:0007669"/>
    <property type="project" value="UniProtKB-KW"/>
</dbReference>
<evidence type="ECO:0000256" key="4">
    <source>
        <dbReference type="ARBA" id="ARBA00023163"/>
    </source>
</evidence>
<dbReference type="InterPro" id="IPR012845">
    <property type="entry name" value="RNA_pol_sigma_FliA_WhiG"/>
</dbReference>
<dbReference type="InterPro" id="IPR007627">
    <property type="entry name" value="RNA_pol_sigma70_r2"/>
</dbReference>
<dbReference type="EMBL" id="JARPTC010000021">
    <property type="protein sequence ID" value="MDO7788385.1"/>
    <property type="molecule type" value="Genomic_DNA"/>
</dbReference>
<reference evidence="6" key="1">
    <citation type="journal article" date="2023" name="J. Hazard. Mater.">
        <title>Anaerobic biodegradation of pyrene and benzo[a]pyrene by a new sulfate-reducing Desulforamulus aquiferis strain DSA.</title>
        <authorList>
            <person name="Zhang Z."/>
            <person name="Sun J."/>
            <person name="Gong X."/>
            <person name="Wang C."/>
            <person name="Wang H."/>
        </authorList>
    </citation>
    <scope>NUCLEOTIDE SEQUENCE</scope>
    <source>
        <strain evidence="6">DSA</strain>
    </source>
</reference>
<protein>
    <submittedName>
        <fullName evidence="6">FliA/WhiG family RNA polymerase sigma factor</fullName>
    </submittedName>
</protein>
<keyword evidence="3" id="KW-0238">DNA-binding</keyword>
<dbReference type="Pfam" id="PF04539">
    <property type="entry name" value="Sigma70_r3"/>
    <property type="match status" value="1"/>
</dbReference>
<dbReference type="SUPFAM" id="SSF88946">
    <property type="entry name" value="Sigma2 domain of RNA polymerase sigma factors"/>
    <property type="match status" value="1"/>
</dbReference>
<dbReference type="PRINTS" id="PR00046">
    <property type="entry name" value="SIGMA70FCT"/>
</dbReference>
<keyword evidence="1" id="KW-0805">Transcription regulation</keyword>
<dbReference type="Pfam" id="PF04545">
    <property type="entry name" value="Sigma70_r4"/>
    <property type="match status" value="1"/>
</dbReference>
<dbReference type="InterPro" id="IPR013325">
    <property type="entry name" value="RNA_pol_sigma_r2"/>
</dbReference>
<sequence length="251" mass="28897">MSIELAWEKFINCRDEESRKKLVLHHLPLVKHLAGRVAVKLPTFIQREDLEGYGVIGLMEALDKYDHTLGNSFDSYAYHRIRGAMLDEVRRQNWMPRTAWQKFQQLKSTKERLEGELGRTVTEDILAKEMGIDIEELNQVQSNANKMYLASLDEEVVGGDGSQVRKLDLVEDTNSPDPLSIVEEKETRRLLSQAINNLGERDRLILSLYYTNNLTLKEIGQVLEVTESRVCQLHSQAMKRLRKSLIEMLAS</sequence>
<dbReference type="InterPro" id="IPR000943">
    <property type="entry name" value="RNA_pol_sigma70"/>
</dbReference>
<gene>
    <name evidence="6" type="ORF">P6N53_14250</name>
</gene>
<dbReference type="RefSeq" id="WP_304544276.1">
    <property type="nucleotide sequence ID" value="NZ_JARPTC010000021.1"/>
</dbReference>
<dbReference type="NCBIfam" id="NF005413">
    <property type="entry name" value="PRK06986.1"/>
    <property type="match status" value="1"/>
</dbReference>
<dbReference type="Gene3D" id="1.10.1740.10">
    <property type="match status" value="1"/>
</dbReference>
<dbReference type="GO" id="GO:0003899">
    <property type="term" value="F:DNA-directed RNA polymerase activity"/>
    <property type="evidence" value="ECO:0007669"/>
    <property type="project" value="InterPro"/>
</dbReference>
<dbReference type="PIRSF" id="PIRSF000770">
    <property type="entry name" value="RNA_pol_sigma-SigE/K"/>
    <property type="match status" value="1"/>
</dbReference>
<dbReference type="SUPFAM" id="SSF88659">
    <property type="entry name" value="Sigma3 and sigma4 domains of RNA polymerase sigma factors"/>
    <property type="match status" value="2"/>
</dbReference>
<evidence type="ECO:0000313" key="7">
    <source>
        <dbReference type="Proteomes" id="UP001172911"/>
    </source>
</evidence>
<dbReference type="Gene3D" id="1.20.140.160">
    <property type="match status" value="1"/>
</dbReference>
<dbReference type="NCBIfam" id="TIGR02937">
    <property type="entry name" value="sigma70-ECF"/>
    <property type="match status" value="1"/>
</dbReference>
<dbReference type="InterPro" id="IPR014284">
    <property type="entry name" value="RNA_pol_sigma-70_dom"/>
</dbReference>